<gene>
    <name evidence="2" type="ORF">ATEG_06228</name>
</gene>
<dbReference type="OrthoDB" id="3853857at2759"/>
<dbReference type="GO" id="GO:0016773">
    <property type="term" value="F:phosphotransferase activity, alcohol group as acceptor"/>
    <property type="evidence" value="ECO:0007669"/>
    <property type="project" value="UniProtKB-ARBA"/>
</dbReference>
<dbReference type="PROSITE" id="PS50146">
    <property type="entry name" value="DAGK"/>
    <property type="match status" value="1"/>
</dbReference>
<dbReference type="HOGENOM" id="CLU_674358_0_0_1"/>
<dbReference type="GO" id="GO:0046512">
    <property type="term" value="P:sphingosine biosynthetic process"/>
    <property type="evidence" value="ECO:0007669"/>
    <property type="project" value="TreeGrafter"/>
</dbReference>
<dbReference type="eggNOG" id="KOG1116">
    <property type="taxonomic scope" value="Eukaryota"/>
</dbReference>
<dbReference type="GeneID" id="4321545"/>
<evidence type="ECO:0000313" key="3">
    <source>
        <dbReference type="Proteomes" id="UP000007963"/>
    </source>
</evidence>
<dbReference type="PANTHER" id="PTHR12358:SF31">
    <property type="entry name" value="ACYLGLYCEROL KINASE, MITOCHONDRIAL"/>
    <property type="match status" value="1"/>
</dbReference>
<dbReference type="GO" id="GO:0005737">
    <property type="term" value="C:cytoplasm"/>
    <property type="evidence" value="ECO:0007669"/>
    <property type="project" value="TreeGrafter"/>
</dbReference>
<dbReference type="PANTHER" id="PTHR12358">
    <property type="entry name" value="SPHINGOSINE KINASE"/>
    <property type="match status" value="1"/>
</dbReference>
<dbReference type="AlphaFoldDB" id="Q0CJA6"/>
<dbReference type="EMBL" id="CH476601">
    <property type="protein sequence ID" value="EAU33989.1"/>
    <property type="molecule type" value="Genomic_DNA"/>
</dbReference>
<organism evidence="2 3">
    <name type="scientific">Aspergillus terreus (strain NIH 2624 / FGSC A1156)</name>
    <dbReference type="NCBI Taxonomy" id="341663"/>
    <lineage>
        <taxon>Eukaryota</taxon>
        <taxon>Fungi</taxon>
        <taxon>Dikarya</taxon>
        <taxon>Ascomycota</taxon>
        <taxon>Pezizomycotina</taxon>
        <taxon>Eurotiomycetes</taxon>
        <taxon>Eurotiomycetidae</taxon>
        <taxon>Eurotiales</taxon>
        <taxon>Aspergillaceae</taxon>
        <taxon>Aspergillus</taxon>
        <taxon>Aspergillus subgen. Circumdati</taxon>
    </lineage>
</organism>
<dbReference type="GO" id="GO:0001727">
    <property type="term" value="F:lipid kinase activity"/>
    <property type="evidence" value="ECO:0007669"/>
    <property type="project" value="UniProtKB-ARBA"/>
</dbReference>
<dbReference type="STRING" id="341663.Q0CJA6"/>
<dbReference type="InterPro" id="IPR001206">
    <property type="entry name" value="Diacylglycerol_kinase_cat_dom"/>
</dbReference>
<name>Q0CJA6_ASPTN</name>
<dbReference type="Pfam" id="PF24321">
    <property type="entry name" value="DUF7493"/>
    <property type="match status" value="1"/>
</dbReference>
<evidence type="ECO:0000313" key="2">
    <source>
        <dbReference type="EMBL" id="EAU33989.1"/>
    </source>
</evidence>
<proteinExistence type="predicted"/>
<sequence length="408" mass="45354">MDGNGCGFQLSLADGRELVLYKNCVDLPKPQVRPECKPPLRWSSLRKSQKKEELHNFIPLQLILWAEFQGKTVSITFAEYTSPTELRPTTRTYTPAFGSSSEIDTWVAALIRRAYGTAQRQKRALVLINPHAGPGKAWKKWNKVLPLFEAARMEIEVMVTSQPGEAIAIARNLHIDRFDTQGRRLANTCGSGNAMACNLYGSHYASIVALGIIKGIDTAMDLVSYTQGDRRGVSFLSWALGIIAEADLGTEHMRWMGAARFHVGVLARILSKKAYPCDIDVKVELGDKADIQLAFHAAAAIPAVKDLINTWAVDAESQGLPPLKYGTVQDPLPSDGWRRIKYENMGNFYCGKMEFIAPHVAFFPASRPNDGLLDLVTFRSDLPILKTFELFGKRSVSRLEIKKMDVLA</sequence>
<dbReference type="Proteomes" id="UP000007963">
    <property type="component" value="Unassembled WGS sequence"/>
</dbReference>
<dbReference type="GO" id="GO:0016020">
    <property type="term" value="C:membrane"/>
    <property type="evidence" value="ECO:0007669"/>
    <property type="project" value="TreeGrafter"/>
</dbReference>
<dbReference type="VEuPathDB" id="FungiDB:ATEG_06228"/>
<reference evidence="3" key="1">
    <citation type="submission" date="2005-09" db="EMBL/GenBank/DDBJ databases">
        <title>Annotation of the Aspergillus terreus NIH2624 genome.</title>
        <authorList>
            <person name="Birren B.W."/>
            <person name="Lander E.S."/>
            <person name="Galagan J.E."/>
            <person name="Nusbaum C."/>
            <person name="Devon K."/>
            <person name="Henn M."/>
            <person name="Ma L.-J."/>
            <person name="Jaffe D.B."/>
            <person name="Butler J."/>
            <person name="Alvarez P."/>
            <person name="Gnerre S."/>
            <person name="Grabherr M."/>
            <person name="Kleber M."/>
            <person name="Mauceli E.W."/>
            <person name="Brockman W."/>
            <person name="Rounsley S."/>
            <person name="Young S.K."/>
            <person name="LaButti K."/>
            <person name="Pushparaj V."/>
            <person name="DeCaprio D."/>
            <person name="Crawford M."/>
            <person name="Koehrsen M."/>
            <person name="Engels R."/>
            <person name="Montgomery P."/>
            <person name="Pearson M."/>
            <person name="Howarth C."/>
            <person name="Larson L."/>
            <person name="Luoma S."/>
            <person name="White J."/>
            <person name="Alvarado L."/>
            <person name="Kodira C.D."/>
            <person name="Zeng Q."/>
            <person name="Oleary S."/>
            <person name="Yandava C."/>
            <person name="Denning D.W."/>
            <person name="Nierman W.C."/>
            <person name="Milne T."/>
            <person name="Madden K."/>
        </authorList>
    </citation>
    <scope>NUCLEOTIDE SEQUENCE [LARGE SCALE GENOMIC DNA]</scope>
    <source>
        <strain evidence="3">NIH 2624 / FGSC A1156</strain>
    </source>
</reference>
<dbReference type="SUPFAM" id="SSF111331">
    <property type="entry name" value="NAD kinase/diacylglycerol kinase-like"/>
    <property type="match status" value="1"/>
</dbReference>
<protein>
    <recommendedName>
        <fullName evidence="1">DAGKc domain-containing protein</fullName>
    </recommendedName>
</protein>
<dbReference type="OMA" id="HARCAMY"/>
<evidence type="ECO:0000259" key="1">
    <source>
        <dbReference type="PROSITE" id="PS50146"/>
    </source>
</evidence>
<feature type="domain" description="DAGKc" evidence="1">
    <location>
        <begin position="119"/>
        <end position="180"/>
    </location>
</feature>
<dbReference type="Gene3D" id="2.60.200.40">
    <property type="match status" value="1"/>
</dbReference>
<dbReference type="InterPro" id="IPR055916">
    <property type="entry name" value="DUF7493"/>
</dbReference>
<dbReference type="Gene3D" id="3.40.50.10330">
    <property type="entry name" value="Probable inorganic polyphosphate/atp-NAD kinase, domain 1"/>
    <property type="match status" value="1"/>
</dbReference>
<dbReference type="InterPro" id="IPR050187">
    <property type="entry name" value="Lipid_Phosphate_FormReg"/>
</dbReference>
<accession>Q0CJA6</accession>
<dbReference type="InterPro" id="IPR017438">
    <property type="entry name" value="ATP-NAD_kinase_N"/>
</dbReference>
<dbReference type="InterPro" id="IPR016064">
    <property type="entry name" value="NAD/diacylglycerol_kinase_sf"/>
</dbReference>
<dbReference type="Pfam" id="PF00781">
    <property type="entry name" value="DAGK_cat"/>
    <property type="match status" value="1"/>
</dbReference>
<dbReference type="RefSeq" id="XP_001215406.1">
    <property type="nucleotide sequence ID" value="XM_001215406.1"/>
</dbReference>